<organism evidence="1 2">
    <name type="scientific">Escallonia herrerae</name>
    <dbReference type="NCBI Taxonomy" id="1293975"/>
    <lineage>
        <taxon>Eukaryota</taxon>
        <taxon>Viridiplantae</taxon>
        <taxon>Streptophyta</taxon>
        <taxon>Embryophyta</taxon>
        <taxon>Tracheophyta</taxon>
        <taxon>Spermatophyta</taxon>
        <taxon>Magnoliopsida</taxon>
        <taxon>eudicotyledons</taxon>
        <taxon>Gunneridae</taxon>
        <taxon>Pentapetalae</taxon>
        <taxon>asterids</taxon>
        <taxon>campanulids</taxon>
        <taxon>Escalloniales</taxon>
        <taxon>Escalloniaceae</taxon>
        <taxon>Escallonia</taxon>
    </lineage>
</organism>
<evidence type="ECO:0000313" key="1">
    <source>
        <dbReference type="EMBL" id="KAK3017130.1"/>
    </source>
</evidence>
<gene>
    <name evidence="1" type="ORF">RJ639_006132</name>
</gene>
<dbReference type="PANTHER" id="PTHR38360:SF1">
    <property type="entry name" value="F12P19.7"/>
    <property type="match status" value="1"/>
</dbReference>
<comment type="caution">
    <text evidence="1">The sequence shown here is derived from an EMBL/GenBank/DDBJ whole genome shotgun (WGS) entry which is preliminary data.</text>
</comment>
<dbReference type="PANTHER" id="PTHR38360">
    <property type="entry name" value="OS03G0120000 PROTEIN"/>
    <property type="match status" value="1"/>
</dbReference>
<accession>A0AA89AVU5</accession>
<name>A0AA89AVU5_9ASTE</name>
<keyword evidence="2" id="KW-1185">Reference proteome</keyword>
<dbReference type="EMBL" id="JAVXUP010001024">
    <property type="protein sequence ID" value="KAK3017130.1"/>
    <property type="molecule type" value="Genomic_DNA"/>
</dbReference>
<protein>
    <submittedName>
        <fullName evidence="1">Uncharacterized protein</fullName>
    </submittedName>
</protein>
<evidence type="ECO:0000313" key="2">
    <source>
        <dbReference type="Proteomes" id="UP001188597"/>
    </source>
</evidence>
<sequence>MSPPLSESFSLSSGFCLQVFLFAVWFCNFGVLLQGVNATATASATSAKVVSASKVEDAAYFHIYYGQTFKVIKNSMDGKSYLLIQNNTRMASRTKYCTARIKSFVIPLSNYSVDTNYFPVSFFEFVCGQLLGLLGNMKGMTSVSVASECILKLYNEGQIEMINESEPQKLTQFAAHFISNTDQAQSCNFATFLPTGEDAPLQRAEWIKYLGVYANMEVRANQVYDAVKENYMCLVKAVANKTGSFKPIVAWMEYNNGVWSFTKEAYKLKFVEDAGGENIDNSINKVTYNTSIPDDLEEFHAILCTVDVVIDETYTPDPVNYNASNFLQNINLEDQSCLAFLTHQSLWRIQNSTTIENDVWIFSRSEHFLVSFPWMNFTLQDWFDGAVSQPQLVLADLVEALFPSGNYTTTYFRNLVKEEAVTNISPDMCNRDSSTAMEPTIVACS</sequence>
<reference evidence="1" key="1">
    <citation type="submission" date="2022-12" db="EMBL/GenBank/DDBJ databases">
        <title>Draft genome assemblies for two species of Escallonia (Escalloniales).</title>
        <authorList>
            <person name="Chanderbali A."/>
            <person name="Dervinis C."/>
            <person name="Anghel I."/>
            <person name="Soltis D."/>
            <person name="Soltis P."/>
            <person name="Zapata F."/>
        </authorList>
    </citation>
    <scope>NUCLEOTIDE SEQUENCE</scope>
    <source>
        <strain evidence="1">UCBG64.0493</strain>
        <tissue evidence="1">Leaf</tissue>
    </source>
</reference>
<dbReference type="Proteomes" id="UP001188597">
    <property type="component" value="Unassembled WGS sequence"/>
</dbReference>
<dbReference type="SUPFAM" id="SSF53807">
    <property type="entry name" value="Helical backbone' metal receptor"/>
    <property type="match status" value="1"/>
</dbReference>
<proteinExistence type="predicted"/>
<dbReference type="AlphaFoldDB" id="A0AA89AVU5"/>